<protein>
    <recommendedName>
        <fullName evidence="3">Sugar lactone lactonase YvrE</fullName>
    </recommendedName>
</protein>
<comment type="caution">
    <text evidence="1">The sequence shown here is derived from an EMBL/GenBank/DDBJ whole genome shotgun (WGS) entry which is preliminary data.</text>
</comment>
<dbReference type="EMBL" id="JALNMH010000010">
    <property type="protein sequence ID" value="MCK7594462.1"/>
    <property type="molecule type" value="Genomic_DNA"/>
</dbReference>
<proteinExistence type="predicted"/>
<evidence type="ECO:0000313" key="1">
    <source>
        <dbReference type="EMBL" id="MCK7594462.1"/>
    </source>
</evidence>
<dbReference type="RefSeq" id="WP_248209721.1">
    <property type="nucleotide sequence ID" value="NZ_JALNMH010000010.1"/>
</dbReference>
<dbReference type="SUPFAM" id="SSF75011">
    <property type="entry name" value="3-carboxy-cis,cis-mucoante lactonizing enzyme"/>
    <property type="match status" value="1"/>
</dbReference>
<organism evidence="1 2">
    <name type="scientific">Pseudomarimonas salicorniae</name>
    <dbReference type="NCBI Taxonomy" id="2933270"/>
    <lineage>
        <taxon>Bacteria</taxon>
        <taxon>Pseudomonadati</taxon>
        <taxon>Pseudomonadota</taxon>
        <taxon>Gammaproteobacteria</taxon>
        <taxon>Lysobacterales</taxon>
        <taxon>Lysobacteraceae</taxon>
        <taxon>Pseudomarimonas</taxon>
    </lineage>
</organism>
<dbReference type="Proteomes" id="UP001431449">
    <property type="component" value="Unassembled WGS sequence"/>
</dbReference>
<accession>A0ABT0GK90</accession>
<sequence>MTSGAASRRKRLLVTTSRSLLLLDPHSGEQDTVHSGKGLYYGIDVGPHDVLVAARNRMVSSEVPREHERAEILVFSRELTLTDSMTAPFPMRDVHQLRRIGERLYVTCSFDNFVAVHQAGEWTRWYPLGRNLDRTGDVNHFNTIHPIGETIGVVAHNFGPSEILLFEEASLNLLNRLPLGQQAHDLWMEEDALFLCSSAEGSLRSTRGHEVRTGKFPRGVCRSDGVTYVGLSEIAERGMRDLTRGEIVAFDASWSELRRYDLGEVGLVLDINTLE</sequence>
<evidence type="ECO:0000313" key="2">
    <source>
        <dbReference type="Proteomes" id="UP001431449"/>
    </source>
</evidence>
<name>A0ABT0GK90_9GAMM</name>
<reference evidence="1" key="1">
    <citation type="submission" date="2022-04" db="EMBL/GenBank/DDBJ databases">
        <title>Lysobacter sp. CAU 1642 isolated from sea sand.</title>
        <authorList>
            <person name="Kim W."/>
        </authorList>
    </citation>
    <scope>NUCLEOTIDE SEQUENCE</scope>
    <source>
        <strain evidence="1">CAU 1642</strain>
    </source>
</reference>
<gene>
    <name evidence="1" type="ORF">M0G41_12365</name>
</gene>
<keyword evidence="2" id="KW-1185">Reference proteome</keyword>
<evidence type="ECO:0008006" key="3">
    <source>
        <dbReference type="Google" id="ProtNLM"/>
    </source>
</evidence>